<dbReference type="Gene3D" id="3.30.160.390">
    <property type="entry name" value="Integrase, DNA-binding domain"/>
    <property type="match status" value="1"/>
</dbReference>
<dbReference type="PANTHER" id="PTHR30629:SF2">
    <property type="entry name" value="PROPHAGE INTEGRASE INTS-RELATED"/>
    <property type="match status" value="1"/>
</dbReference>
<dbReference type="Pfam" id="PF22022">
    <property type="entry name" value="Phage_int_M"/>
    <property type="match status" value="1"/>
</dbReference>
<keyword evidence="2" id="KW-0229">DNA integration</keyword>
<keyword evidence="7" id="KW-1185">Reference proteome</keyword>
<dbReference type="EMBL" id="ATSX01000012">
    <property type="protein sequence ID" value="EUK17403.1"/>
    <property type="molecule type" value="Genomic_DNA"/>
</dbReference>
<dbReference type="GO" id="GO:0015074">
    <property type="term" value="P:DNA integration"/>
    <property type="evidence" value="ECO:0007669"/>
    <property type="project" value="UniProtKB-KW"/>
</dbReference>
<dbReference type="RefSeq" id="WP_051462133.1">
    <property type="nucleotide sequence ID" value="NZ_ATSX01000012.1"/>
</dbReference>
<evidence type="ECO:0000256" key="1">
    <source>
        <dbReference type="ARBA" id="ARBA00008857"/>
    </source>
</evidence>
<feature type="domain" description="Tyr recombinase" evidence="5">
    <location>
        <begin position="212"/>
        <end position="387"/>
    </location>
</feature>
<dbReference type="Proteomes" id="UP000019250">
    <property type="component" value="Unassembled WGS sequence"/>
</dbReference>
<organism evidence="6 7">
    <name type="scientific">Commensalibacter papalotli</name>
    <name type="common">ex Servin-Garciduenas et al. 2014</name>
    <dbReference type="NCBI Taxonomy" id="1208583"/>
    <lineage>
        <taxon>Bacteria</taxon>
        <taxon>Pseudomonadati</taxon>
        <taxon>Pseudomonadota</taxon>
        <taxon>Alphaproteobacteria</taxon>
        <taxon>Acetobacterales</taxon>
        <taxon>Acetobacteraceae</taxon>
    </lineage>
</organism>
<dbReference type="InterPro" id="IPR011010">
    <property type="entry name" value="DNA_brk_join_enz"/>
</dbReference>
<proteinExistence type="inferred from homology"/>
<dbReference type="SUPFAM" id="SSF56349">
    <property type="entry name" value="DNA breaking-rejoining enzymes"/>
    <property type="match status" value="1"/>
</dbReference>
<dbReference type="Pfam" id="PF00589">
    <property type="entry name" value="Phage_integrase"/>
    <property type="match status" value="1"/>
</dbReference>
<dbReference type="Gene3D" id="1.10.150.130">
    <property type="match status" value="1"/>
</dbReference>
<dbReference type="OrthoDB" id="7298605at2"/>
<geneLocation type="plasmid" evidence="6">
    <name>pB</name>
</geneLocation>
<protein>
    <submittedName>
        <fullName evidence="6">Phage integrase</fullName>
    </submittedName>
</protein>
<dbReference type="AlphaFoldDB" id="W7DT11"/>
<evidence type="ECO:0000256" key="2">
    <source>
        <dbReference type="ARBA" id="ARBA00022908"/>
    </source>
</evidence>
<evidence type="ECO:0000313" key="6">
    <source>
        <dbReference type="EMBL" id="EUK17403.1"/>
    </source>
</evidence>
<dbReference type="InterPro" id="IPR025166">
    <property type="entry name" value="Integrase_DNA_bind_dom"/>
</dbReference>
<dbReference type="CDD" id="cd00801">
    <property type="entry name" value="INT_P4_C"/>
    <property type="match status" value="1"/>
</dbReference>
<reference evidence="6 7" key="1">
    <citation type="journal article" date="2014" name="Genome Announc.">
        <title>Draft Genome Sequence of Commensalibacter papalotli MX01, a Symbiont Identified from the Guts of Overwintering Monarch Butterflies.</title>
        <authorList>
            <person name="Servin-Garciduenas L.E."/>
            <person name="Sanchez-Quinto A."/>
            <person name="Martinez-Romero E."/>
        </authorList>
    </citation>
    <scope>NUCLEOTIDE SEQUENCE [LARGE SCALE GENOMIC DNA]</scope>
    <source>
        <strain evidence="7">MX-MONARCH01</strain>
        <plasmid evidence="6">pB</plasmid>
    </source>
</reference>
<dbReference type="GO" id="GO:0006310">
    <property type="term" value="P:DNA recombination"/>
    <property type="evidence" value="ECO:0007669"/>
    <property type="project" value="UniProtKB-KW"/>
</dbReference>
<keyword evidence="3" id="KW-0238">DNA-binding</keyword>
<sequence length="414" mass="47875">MARLAPHQLKEKSLNRLKEGMHSDGGNLYLSIRGNSRAWVFRFKSPTTGRIRMLGLGSLPDITLDHAREVARQSREMLRNDLDPLQQKQSGKLAVKENRKTFEMVAKEYIEDRSKRWRGKSTKAEIEALFVNYLYPVFEGRSIQSITSDDVRVLLKKIWYDKTVTGAKLQGLLDRVFKYAQARGWFYGDNPAKWTGFLETILPKPSDFKKVEHRKTYGWQQISNLYKRLKSINDIPNLAACFICLTACRSAEGREMRVDEIDFETKVWTLPEERSKTNNEHRVPLSDETLDVIKRAMAINNNQGEYVFQNSNDKPIYNKAVLQAVKDAANDQDMTLHGFRSSFRDWGSEATNAQSEILEMALGHAIKSKVESAYRRGDLLDKRRSLMNEWALFVKGQRPIWRGLQFEKNQKKSS</sequence>
<dbReference type="Pfam" id="PF13356">
    <property type="entry name" value="Arm-DNA-bind_3"/>
    <property type="match status" value="1"/>
</dbReference>
<evidence type="ECO:0000256" key="4">
    <source>
        <dbReference type="ARBA" id="ARBA00023172"/>
    </source>
</evidence>
<name>W7DT11_9PROT</name>
<dbReference type="InterPro" id="IPR053876">
    <property type="entry name" value="Phage_int_M"/>
</dbReference>
<dbReference type="InterPro" id="IPR010998">
    <property type="entry name" value="Integrase_recombinase_N"/>
</dbReference>
<dbReference type="InterPro" id="IPR002104">
    <property type="entry name" value="Integrase_catalytic"/>
</dbReference>
<dbReference type="Gene3D" id="1.10.443.10">
    <property type="entry name" value="Intergrase catalytic core"/>
    <property type="match status" value="1"/>
</dbReference>
<dbReference type="InterPro" id="IPR038488">
    <property type="entry name" value="Integrase_DNA-bd_sf"/>
</dbReference>
<dbReference type="InterPro" id="IPR050808">
    <property type="entry name" value="Phage_Integrase"/>
</dbReference>
<gene>
    <name evidence="6" type="ORF">COMX_10415</name>
</gene>
<dbReference type="GO" id="GO:0003677">
    <property type="term" value="F:DNA binding"/>
    <property type="evidence" value="ECO:0007669"/>
    <property type="project" value="UniProtKB-KW"/>
</dbReference>
<keyword evidence="4" id="KW-0233">DNA recombination</keyword>
<keyword evidence="6" id="KW-0614">Plasmid</keyword>
<accession>W7DT11</accession>
<comment type="caution">
    <text evidence="6">The sequence shown here is derived from an EMBL/GenBank/DDBJ whole genome shotgun (WGS) entry which is preliminary data.</text>
</comment>
<dbReference type="InterPro" id="IPR013762">
    <property type="entry name" value="Integrase-like_cat_sf"/>
</dbReference>
<evidence type="ECO:0000259" key="5">
    <source>
        <dbReference type="PROSITE" id="PS51898"/>
    </source>
</evidence>
<evidence type="ECO:0000256" key="3">
    <source>
        <dbReference type="ARBA" id="ARBA00023125"/>
    </source>
</evidence>
<evidence type="ECO:0000313" key="7">
    <source>
        <dbReference type="Proteomes" id="UP000019250"/>
    </source>
</evidence>
<comment type="similarity">
    <text evidence="1">Belongs to the 'phage' integrase family.</text>
</comment>
<dbReference type="PROSITE" id="PS51898">
    <property type="entry name" value="TYR_RECOMBINASE"/>
    <property type="match status" value="1"/>
</dbReference>
<dbReference type="PANTHER" id="PTHR30629">
    <property type="entry name" value="PROPHAGE INTEGRASE"/>
    <property type="match status" value="1"/>
</dbReference>